<feature type="chain" id="PRO_5010564386" evidence="4">
    <location>
        <begin position="26"/>
        <end position="80"/>
    </location>
</feature>
<sequence>MAKSQVQCSALLALLFCFLIASTETQMAKAIGCKRYSTTWHGECLNSDGCNNQCIKWEGAIHGACHADGFLTAACFCYFC</sequence>
<dbReference type="SUPFAM" id="SSF57095">
    <property type="entry name" value="Scorpion toxin-like"/>
    <property type="match status" value="1"/>
</dbReference>
<evidence type="ECO:0000256" key="4">
    <source>
        <dbReference type="SAM" id="SignalP"/>
    </source>
</evidence>
<keyword evidence="6" id="KW-1185">Reference proteome</keyword>
<proteinExistence type="predicted"/>
<keyword evidence="4" id="KW-0732">Signal</keyword>
<evidence type="ECO:0000313" key="6">
    <source>
        <dbReference type="Proteomes" id="UP000189701"/>
    </source>
</evidence>
<dbReference type="PANTHER" id="PTHR33147">
    <property type="entry name" value="DEFENSIN-LIKE PROTEIN 1"/>
    <property type="match status" value="1"/>
</dbReference>
<dbReference type="RefSeq" id="XP_009785531.1">
    <property type="nucleotide sequence ID" value="XM_009787229.1"/>
</dbReference>
<protein>
    <submittedName>
        <fullName evidence="7">Defensin-like protein 1</fullName>
    </submittedName>
</protein>
<gene>
    <name evidence="7" type="primary">LOC104233783</name>
</gene>
<accession>A0A1U7X773</accession>
<evidence type="ECO:0000256" key="2">
    <source>
        <dbReference type="ARBA" id="ARBA00022525"/>
    </source>
</evidence>
<reference evidence="7" key="2">
    <citation type="submission" date="2025-08" db="UniProtKB">
        <authorList>
            <consortium name="RefSeq"/>
        </authorList>
    </citation>
    <scope>IDENTIFICATION</scope>
    <source>
        <tissue evidence="7">Leaf</tissue>
    </source>
</reference>
<dbReference type="Pfam" id="PF00304">
    <property type="entry name" value="Gamma-thionin"/>
    <property type="match status" value="1"/>
</dbReference>
<name>A0A1U7X773_NICSY</name>
<dbReference type="AlphaFoldDB" id="A0A1U7X773"/>
<evidence type="ECO:0000256" key="3">
    <source>
        <dbReference type="ARBA" id="ARBA00023157"/>
    </source>
</evidence>
<evidence type="ECO:0000313" key="7">
    <source>
        <dbReference type="RefSeq" id="XP_009785531.1"/>
    </source>
</evidence>
<dbReference type="InterPro" id="IPR036574">
    <property type="entry name" value="Scorpion_toxin-like_sf"/>
</dbReference>
<evidence type="ECO:0000259" key="5">
    <source>
        <dbReference type="SMART" id="SM00505"/>
    </source>
</evidence>
<keyword evidence="2" id="KW-0964">Secreted</keyword>
<dbReference type="Gene3D" id="3.30.30.10">
    <property type="entry name" value="Knottin, scorpion toxin-like"/>
    <property type="match status" value="1"/>
</dbReference>
<dbReference type="SMART" id="SM00505">
    <property type="entry name" value="Knot1"/>
    <property type="match status" value="1"/>
</dbReference>
<dbReference type="InterPro" id="IPR003614">
    <property type="entry name" value="Knottins"/>
</dbReference>
<reference evidence="6" key="1">
    <citation type="journal article" date="2013" name="Genome Biol.">
        <title>Reference genomes and transcriptomes of Nicotiana sylvestris and Nicotiana tomentosiformis.</title>
        <authorList>
            <person name="Sierro N."/>
            <person name="Battey J.N."/>
            <person name="Ouadi S."/>
            <person name="Bovet L."/>
            <person name="Goepfert S."/>
            <person name="Bakaher N."/>
            <person name="Peitsch M.C."/>
            <person name="Ivanov N.V."/>
        </authorList>
    </citation>
    <scope>NUCLEOTIDE SEQUENCE [LARGE SCALE GENOMIC DNA]</scope>
</reference>
<dbReference type="Proteomes" id="UP000189701">
    <property type="component" value="Unplaced"/>
</dbReference>
<feature type="domain" description="Knottins-like" evidence="5">
    <location>
        <begin position="32"/>
        <end position="80"/>
    </location>
</feature>
<dbReference type="GO" id="GO:0005576">
    <property type="term" value="C:extracellular region"/>
    <property type="evidence" value="ECO:0007669"/>
    <property type="project" value="UniProtKB-SubCell"/>
</dbReference>
<comment type="subcellular location">
    <subcellularLocation>
        <location evidence="1">Secreted</location>
    </subcellularLocation>
</comment>
<dbReference type="GO" id="GO:0006952">
    <property type="term" value="P:defense response"/>
    <property type="evidence" value="ECO:0007669"/>
    <property type="project" value="InterPro"/>
</dbReference>
<dbReference type="PANTHER" id="PTHR33147:SF155">
    <property type="entry name" value="KNOTTIN SCORPION TOXIN-LIKE DOMAIN-CONTAINING PROTEIN"/>
    <property type="match status" value="1"/>
</dbReference>
<keyword evidence="3" id="KW-1015">Disulfide bond</keyword>
<organism evidence="6 7">
    <name type="scientific">Nicotiana sylvestris</name>
    <name type="common">Wood tobacco</name>
    <name type="synonym">South American tobacco</name>
    <dbReference type="NCBI Taxonomy" id="4096"/>
    <lineage>
        <taxon>Eukaryota</taxon>
        <taxon>Viridiplantae</taxon>
        <taxon>Streptophyta</taxon>
        <taxon>Embryophyta</taxon>
        <taxon>Tracheophyta</taxon>
        <taxon>Spermatophyta</taxon>
        <taxon>Magnoliopsida</taxon>
        <taxon>eudicotyledons</taxon>
        <taxon>Gunneridae</taxon>
        <taxon>Pentapetalae</taxon>
        <taxon>asterids</taxon>
        <taxon>lamiids</taxon>
        <taxon>Solanales</taxon>
        <taxon>Solanaceae</taxon>
        <taxon>Nicotianoideae</taxon>
        <taxon>Nicotianeae</taxon>
        <taxon>Nicotiana</taxon>
    </lineage>
</organism>
<evidence type="ECO:0000256" key="1">
    <source>
        <dbReference type="ARBA" id="ARBA00004613"/>
    </source>
</evidence>
<feature type="signal peptide" evidence="4">
    <location>
        <begin position="1"/>
        <end position="25"/>
    </location>
</feature>